<protein>
    <submittedName>
        <fullName evidence="1">Uncharacterized protein</fullName>
    </submittedName>
</protein>
<dbReference type="RefSeq" id="WP_088710478.1">
    <property type="nucleotide sequence ID" value="NZ_LSTO01000008.1"/>
</dbReference>
<dbReference type="OrthoDB" id="8756963at2"/>
<dbReference type="EMBL" id="LSTO01000008">
    <property type="protein sequence ID" value="OWW18366.1"/>
    <property type="molecule type" value="Genomic_DNA"/>
</dbReference>
<dbReference type="Proteomes" id="UP000197535">
    <property type="component" value="Unassembled WGS sequence"/>
</dbReference>
<proteinExistence type="predicted"/>
<reference evidence="1 2" key="1">
    <citation type="submission" date="2016-02" db="EMBL/GenBank/DDBJ databases">
        <authorList>
            <person name="Wen L."/>
            <person name="He K."/>
            <person name="Yang H."/>
        </authorList>
    </citation>
    <scope>NUCLEOTIDE SEQUENCE [LARGE SCALE GENOMIC DNA]</scope>
    <source>
        <strain evidence="1 2">TSA40</strain>
    </source>
</reference>
<dbReference type="AlphaFoldDB" id="A0A254T6V3"/>
<accession>A0A254T6V3</accession>
<keyword evidence="2" id="KW-1185">Reference proteome</keyword>
<evidence type="ECO:0000313" key="1">
    <source>
        <dbReference type="EMBL" id="OWW18366.1"/>
    </source>
</evidence>
<evidence type="ECO:0000313" key="2">
    <source>
        <dbReference type="Proteomes" id="UP000197535"/>
    </source>
</evidence>
<organism evidence="1 2">
    <name type="scientific">Noviherbaspirillum denitrificans</name>
    <dbReference type="NCBI Taxonomy" id="1968433"/>
    <lineage>
        <taxon>Bacteria</taxon>
        <taxon>Pseudomonadati</taxon>
        <taxon>Pseudomonadota</taxon>
        <taxon>Betaproteobacteria</taxon>
        <taxon>Burkholderiales</taxon>
        <taxon>Oxalobacteraceae</taxon>
        <taxon>Noviherbaspirillum</taxon>
    </lineage>
</organism>
<name>A0A254T6V3_9BURK</name>
<sequence>MKPQATIYVTREAWTTSQAIKDLDYYDRCTLSDIEATDLTGKEGYYLKNANIMHIAPLPDNAHIALRLLPGESAIYSTHVCLPTNLRGCIFEKAPNIPERYAEIVRFWSGDTLNSNVGNAAYYQNITNRYEVDLSALHANPDLFSQRRSTPEIDALLSEGIVVCITGLADLLTDAPHDAFAEIAIPVDDAMLGLDNGGFMTQKGYDLRPKERVERIFLLVSDVRNSPDPNRIYIDALRYEELDYGFYY</sequence>
<comment type="caution">
    <text evidence="1">The sequence shown here is derived from an EMBL/GenBank/DDBJ whole genome shotgun (WGS) entry which is preliminary data.</text>
</comment>
<gene>
    <name evidence="1" type="ORF">AYR66_01220</name>
</gene>